<evidence type="ECO:0008006" key="4">
    <source>
        <dbReference type="Google" id="ProtNLM"/>
    </source>
</evidence>
<gene>
    <name evidence="2" type="ORF">LHA35_00955</name>
</gene>
<feature type="transmembrane region" description="Helical" evidence="1">
    <location>
        <begin position="20"/>
        <end position="45"/>
    </location>
</feature>
<comment type="caution">
    <text evidence="2">The sequence shown here is derived from an EMBL/GenBank/DDBJ whole genome shotgun (WGS) entry which is preliminary data.</text>
</comment>
<dbReference type="EMBL" id="JAJAQI010000001">
    <property type="protein sequence ID" value="MCB4820298.1"/>
    <property type="molecule type" value="Genomic_DNA"/>
</dbReference>
<keyword evidence="3" id="KW-1185">Reference proteome</keyword>
<name>A0A9X1L8U6_9PROT</name>
<evidence type="ECO:0000313" key="3">
    <source>
        <dbReference type="Proteomes" id="UP001139311"/>
    </source>
</evidence>
<proteinExistence type="predicted"/>
<evidence type="ECO:0000256" key="1">
    <source>
        <dbReference type="SAM" id="Phobius"/>
    </source>
</evidence>
<dbReference type="Proteomes" id="UP001139311">
    <property type="component" value="Unassembled WGS sequence"/>
</dbReference>
<feature type="transmembrane region" description="Helical" evidence="1">
    <location>
        <begin position="65"/>
        <end position="91"/>
    </location>
</feature>
<evidence type="ECO:0000313" key="2">
    <source>
        <dbReference type="EMBL" id="MCB4820298.1"/>
    </source>
</evidence>
<accession>A0A9X1L8U6</accession>
<keyword evidence="1" id="KW-0812">Transmembrane</keyword>
<keyword evidence="1" id="KW-1133">Transmembrane helix</keyword>
<organism evidence="2 3">
    <name type="scientific">Roseicella aerolata</name>
    <dbReference type="NCBI Taxonomy" id="2883479"/>
    <lineage>
        <taxon>Bacteria</taxon>
        <taxon>Pseudomonadati</taxon>
        <taxon>Pseudomonadota</taxon>
        <taxon>Alphaproteobacteria</taxon>
        <taxon>Acetobacterales</taxon>
        <taxon>Roseomonadaceae</taxon>
        <taxon>Roseicella</taxon>
    </lineage>
</organism>
<sequence length="116" mass="13005">MSASAGEDPRAAHARRRVLWMNLLFAAGLALALPWFAAGLLAHWWGPARGTLWATHHAYAVRTFWFGFIGLLAPILAPGVGLAMLGLVWLWCAARMVRAWLAWEREEWIIDPGRFV</sequence>
<dbReference type="RefSeq" id="WP_226603344.1">
    <property type="nucleotide sequence ID" value="NZ_JAJAQI010000001.1"/>
</dbReference>
<reference evidence="2" key="1">
    <citation type="submission" date="2021-10" db="EMBL/GenBank/DDBJ databases">
        <title>Roseicella aerolatum sp. nov., isolated from aerosols of e-waste dismantling site.</title>
        <authorList>
            <person name="Qin T."/>
        </authorList>
    </citation>
    <scope>NUCLEOTIDE SEQUENCE</scope>
    <source>
        <strain evidence="2">GB24</strain>
    </source>
</reference>
<dbReference type="AlphaFoldDB" id="A0A9X1L8U6"/>
<keyword evidence="1" id="KW-0472">Membrane</keyword>
<protein>
    <recommendedName>
        <fullName evidence="4">Transmembrane protein</fullName>
    </recommendedName>
</protein>